<dbReference type="EMBL" id="CP031092">
    <property type="protein sequence ID" value="AXF57299.1"/>
    <property type="molecule type" value="Genomic_DNA"/>
</dbReference>
<dbReference type="GO" id="GO:0005886">
    <property type="term" value="C:plasma membrane"/>
    <property type="evidence" value="ECO:0007669"/>
    <property type="project" value="UniProtKB-SubCell"/>
</dbReference>
<dbReference type="RefSeq" id="WP_114374989.1">
    <property type="nucleotide sequence ID" value="NZ_CP031092.1"/>
</dbReference>
<dbReference type="PANTHER" id="PTHR30047">
    <property type="entry name" value="HIGH-AFFINITY CHOLINE TRANSPORT PROTEIN-RELATED"/>
    <property type="match status" value="1"/>
</dbReference>
<evidence type="ECO:0000313" key="10">
    <source>
        <dbReference type="Proteomes" id="UP000252100"/>
    </source>
</evidence>
<evidence type="ECO:0000256" key="2">
    <source>
        <dbReference type="ARBA" id="ARBA00005658"/>
    </source>
</evidence>
<dbReference type="PANTHER" id="PTHR30047:SF7">
    <property type="entry name" value="HIGH-AFFINITY CHOLINE TRANSPORT PROTEIN"/>
    <property type="match status" value="1"/>
</dbReference>
<feature type="transmembrane region" description="Helical" evidence="8">
    <location>
        <begin position="255"/>
        <end position="273"/>
    </location>
</feature>
<keyword evidence="3" id="KW-0813">Transport</keyword>
<evidence type="ECO:0000256" key="8">
    <source>
        <dbReference type="SAM" id="Phobius"/>
    </source>
</evidence>
<dbReference type="NCBIfam" id="TIGR00842">
    <property type="entry name" value="bcct"/>
    <property type="match status" value="1"/>
</dbReference>
<feature type="transmembrane region" description="Helical" evidence="8">
    <location>
        <begin position="312"/>
        <end position="330"/>
    </location>
</feature>
<feature type="transmembrane region" description="Helical" evidence="8">
    <location>
        <begin position="342"/>
        <end position="367"/>
    </location>
</feature>
<evidence type="ECO:0000256" key="5">
    <source>
        <dbReference type="ARBA" id="ARBA00022692"/>
    </source>
</evidence>
<evidence type="ECO:0000256" key="4">
    <source>
        <dbReference type="ARBA" id="ARBA00022475"/>
    </source>
</evidence>
<dbReference type="GO" id="GO:0022857">
    <property type="term" value="F:transmembrane transporter activity"/>
    <property type="evidence" value="ECO:0007669"/>
    <property type="project" value="InterPro"/>
</dbReference>
<keyword evidence="6 8" id="KW-1133">Transmembrane helix</keyword>
<gene>
    <name evidence="9" type="ORF">DT065_15675</name>
</gene>
<dbReference type="InterPro" id="IPR018093">
    <property type="entry name" value="BCCT_CS"/>
</dbReference>
<dbReference type="PROSITE" id="PS01303">
    <property type="entry name" value="BCCT"/>
    <property type="match status" value="1"/>
</dbReference>
<name>A0A345C268_9BACI</name>
<accession>A0A345C268</accession>
<dbReference type="AlphaFoldDB" id="A0A345C268"/>
<feature type="transmembrane region" description="Helical" evidence="8">
    <location>
        <begin position="133"/>
        <end position="154"/>
    </location>
</feature>
<keyword evidence="4" id="KW-1003">Cell membrane</keyword>
<protein>
    <submittedName>
        <fullName evidence="9">BCCT family transporter</fullName>
    </submittedName>
</protein>
<sequence length="494" mass="54171">MKKYGVLVFSVLVILILVGFGFLFPEQLERFTGGLQGLISDTFGWYYLLLVTLFLLTTLYFLVSPAGKLKLGKPDEEPEFGRVSWITMLFSAGLGIGLVFFGAYEPLSHYAVHSPTGETGTSEAATNALTFTFFHWGLHGWGVYSILALALAFYHFRNDHPALLSSTVQPIFRNAVNGVVGKIIDIIAVIATVTGVATSLGFGATQLNGGLSYLFGIPSNFLTQVIIVVIITVLFMISAWTGLAKGIRILSNTNMLIAAVLFILMLFIGPTVFNLNLFTDTLGNYIQTLPRMSFRIAPFDDEIREWINSWTLFYWAWWIAWAPFVGTFIARVSRGRSVREFIFAVLLVPSVIVFIWFTVFGGSAISLEHSGVDLASLSEELVLFGTFMNVDFGMLLSILAMAMLIIFFITSADSATLVLGMFTTNGSDTPPSRVKLVWGALLSVTALVLLYSGGLQALENALIIAALPFSVVMLLMTLGLIVVMTKEGRKARDK</sequence>
<feature type="transmembrane region" description="Helical" evidence="8">
    <location>
        <begin position="83"/>
        <end position="104"/>
    </location>
</feature>
<feature type="transmembrane region" description="Helical" evidence="8">
    <location>
        <begin position="175"/>
        <end position="201"/>
    </location>
</feature>
<keyword evidence="10" id="KW-1185">Reference proteome</keyword>
<feature type="transmembrane region" description="Helical" evidence="8">
    <location>
        <begin position="392"/>
        <end position="422"/>
    </location>
</feature>
<evidence type="ECO:0000256" key="6">
    <source>
        <dbReference type="ARBA" id="ARBA00022989"/>
    </source>
</evidence>
<dbReference type="KEGG" id="rue:DT065_15675"/>
<evidence type="ECO:0000256" key="7">
    <source>
        <dbReference type="ARBA" id="ARBA00023136"/>
    </source>
</evidence>
<feature type="transmembrane region" description="Helical" evidence="8">
    <location>
        <begin position="44"/>
        <end position="63"/>
    </location>
</feature>
<dbReference type="OrthoDB" id="9775735at2"/>
<dbReference type="Proteomes" id="UP000252100">
    <property type="component" value="Chromosome"/>
</dbReference>
<feature type="transmembrane region" description="Helical" evidence="8">
    <location>
        <begin position="221"/>
        <end position="243"/>
    </location>
</feature>
<keyword evidence="5 8" id="KW-0812">Transmembrane</keyword>
<evidence type="ECO:0000256" key="1">
    <source>
        <dbReference type="ARBA" id="ARBA00004651"/>
    </source>
</evidence>
<evidence type="ECO:0000256" key="3">
    <source>
        <dbReference type="ARBA" id="ARBA00022448"/>
    </source>
</evidence>
<feature type="transmembrane region" description="Helical" evidence="8">
    <location>
        <begin position="461"/>
        <end position="484"/>
    </location>
</feature>
<organism evidence="9 10">
    <name type="scientific">Salicibibacter kimchii</name>
    <dbReference type="NCBI Taxonomy" id="2099786"/>
    <lineage>
        <taxon>Bacteria</taxon>
        <taxon>Bacillati</taxon>
        <taxon>Bacillota</taxon>
        <taxon>Bacilli</taxon>
        <taxon>Bacillales</taxon>
        <taxon>Bacillaceae</taxon>
        <taxon>Salicibibacter</taxon>
    </lineage>
</organism>
<reference evidence="9 10" key="1">
    <citation type="journal article" date="2018" name="J. Microbiol.">
        <title>Salicibibacter kimchii gen. nov., sp. nov., a moderately halophilic and alkalitolerant bacterium in the family Bacillaceae, isolated from kimchi.</title>
        <authorList>
            <person name="Jang J.Y."/>
            <person name="Oh Y.J."/>
            <person name="Lim S.K."/>
            <person name="Park H.K."/>
            <person name="Lee C."/>
            <person name="Kim J.Y."/>
            <person name="Lee M.A."/>
            <person name="Choi H.J."/>
        </authorList>
    </citation>
    <scope>NUCLEOTIDE SEQUENCE [LARGE SCALE GENOMIC DNA]</scope>
    <source>
        <strain evidence="9 10">NKC1-1</strain>
    </source>
</reference>
<keyword evidence="7 8" id="KW-0472">Membrane</keyword>
<dbReference type="Pfam" id="PF02028">
    <property type="entry name" value="BCCT"/>
    <property type="match status" value="1"/>
</dbReference>
<feature type="transmembrane region" description="Helical" evidence="8">
    <location>
        <begin position="434"/>
        <end position="455"/>
    </location>
</feature>
<comment type="subcellular location">
    <subcellularLocation>
        <location evidence="1">Cell membrane</location>
        <topology evidence="1">Multi-pass membrane protein</topology>
    </subcellularLocation>
</comment>
<proteinExistence type="inferred from homology"/>
<dbReference type="InterPro" id="IPR000060">
    <property type="entry name" value="BCCT_transptr"/>
</dbReference>
<comment type="similarity">
    <text evidence="2">Belongs to the BCCT transporter (TC 2.A.15) family.</text>
</comment>
<feature type="transmembrane region" description="Helical" evidence="8">
    <location>
        <begin position="7"/>
        <end position="24"/>
    </location>
</feature>
<evidence type="ECO:0000313" key="9">
    <source>
        <dbReference type="EMBL" id="AXF57299.1"/>
    </source>
</evidence>